<protein>
    <submittedName>
        <fullName evidence="1">Uncharacterized protein</fullName>
    </submittedName>
</protein>
<accession>A0A644STN3</accession>
<evidence type="ECO:0000313" key="1">
    <source>
        <dbReference type="EMBL" id="MPL57973.1"/>
    </source>
</evidence>
<gene>
    <name evidence="1" type="ORF">SDC9_03498</name>
</gene>
<dbReference type="AlphaFoldDB" id="A0A644STN3"/>
<comment type="caution">
    <text evidence="1">The sequence shown here is derived from an EMBL/GenBank/DDBJ whole genome shotgun (WGS) entry which is preliminary data.</text>
</comment>
<sequence length="30" mass="3587">MGHKIVKKETKMIRKNKKILIKVKLIIKII</sequence>
<dbReference type="EMBL" id="VSSQ01000006">
    <property type="protein sequence ID" value="MPL57973.1"/>
    <property type="molecule type" value="Genomic_DNA"/>
</dbReference>
<reference evidence="1" key="1">
    <citation type="submission" date="2019-08" db="EMBL/GenBank/DDBJ databases">
        <authorList>
            <person name="Kucharzyk K."/>
            <person name="Murdoch R.W."/>
            <person name="Higgins S."/>
            <person name="Loffler F."/>
        </authorList>
    </citation>
    <scope>NUCLEOTIDE SEQUENCE</scope>
</reference>
<proteinExistence type="predicted"/>
<name>A0A644STN3_9ZZZZ</name>
<organism evidence="1">
    <name type="scientific">bioreactor metagenome</name>
    <dbReference type="NCBI Taxonomy" id="1076179"/>
    <lineage>
        <taxon>unclassified sequences</taxon>
        <taxon>metagenomes</taxon>
        <taxon>ecological metagenomes</taxon>
    </lineage>
</organism>